<dbReference type="GO" id="GO:0006729">
    <property type="term" value="P:tetrahydrobiopterin biosynthetic process"/>
    <property type="evidence" value="ECO:0007669"/>
    <property type="project" value="InterPro"/>
</dbReference>
<dbReference type="NCBIfam" id="NF002019">
    <property type="entry name" value="PRK00823.1-4"/>
    <property type="match status" value="1"/>
</dbReference>
<evidence type="ECO:0000256" key="1">
    <source>
        <dbReference type="ARBA" id="ARBA00001554"/>
    </source>
</evidence>
<comment type="similarity">
    <text evidence="2 4">Belongs to the pterin-4-alpha-carbinolamine dehydratase family.</text>
</comment>
<evidence type="ECO:0000256" key="4">
    <source>
        <dbReference type="HAMAP-Rule" id="MF_00434"/>
    </source>
</evidence>
<name>A0A6M4GTQ5_9PROT</name>
<evidence type="ECO:0000256" key="3">
    <source>
        <dbReference type="ARBA" id="ARBA00023239"/>
    </source>
</evidence>
<dbReference type="EC" id="4.2.1.96" evidence="4"/>
<comment type="catalytic activity">
    <reaction evidence="1 4">
        <text>(4aS,6R)-4a-hydroxy-L-erythro-5,6,7,8-tetrahydrobiopterin = (6R)-L-erythro-6,7-dihydrobiopterin + H2O</text>
        <dbReference type="Rhea" id="RHEA:11920"/>
        <dbReference type="ChEBI" id="CHEBI:15377"/>
        <dbReference type="ChEBI" id="CHEBI:15642"/>
        <dbReference type="ChEBI" id="CHEBI:43120"/>
        <dbReference type="EC" id="4.2.1.96"/>
    </reaction>
</comment>
<dbReference type="RefSeq" id="WP_171090841.1">
    <property type="nucleotide sequence ID" value="NZ_CP053069.1"/>
</dbReference>
<proteinExistence type="inferred from homology"/>
<dbReference type="InterPro" id="IPR036428">
    <property type="entry name" value="PCD_sf"/>
</dbReference>
<dbReference type="InterPro" id="IPR001533">
    <property type="entry name" value="Pterin_deHydtase"/>
</dbReference>
<dbReference type="GO" id="GO:0008124">
    <property type="term" value="F:4-alpha-hydroxytetrahydrobiopterin dehydratase activity"/>
    <property type="evidence" value="ECO:0007669"/>
    <property type="project" value="UniProtKB-UniRule"/>
</dbReference>
<dbReference type="CDD" id="cd00913">
    <property type="entry name" value="PCD_DCoH_subfamily_a"/>
    <property type="match status" value="1"/>
</dbReference>
<dbReference type="Pfam" id="PF01329">
    <property type="entry name" value="Pterin_4a"/>
    <property type="match status" value="1"/>
</dbReference>
<evidence type="ECO:0000313" key="6">
    <source>
        <dbReference type="Proteomes" id="UP000501534"/>
    </source>
</evidence>
<dbReference type="Gene3D" id="3.30.1360.20">
    <property type="entry name" value="Transcriptional coactivator/pterin dehydratase"/>
    <property type="match status" value="1"/>
</dbReference>
<reference evidence="5 6" key="1">
    <citation type="submission" date="2020-04" db="EMBL/GenBank/DDBJ databases">
        <title>Usitatibacter rugosus gen. nov., sp. nov. and Usitatibacter palustris sp. nov., novel members of Usitatibacteraceae fam. nov. within the order Nitrosomonadales isolated from soil.</title>
        <authorList>
            <person name="Huber K.J."/>
            <person name="Neumann-Schaal M."/>
            <person name="Geppert A."/>
            <person name="Luckner M."/>
            <person name="Wanner G."/>
            <person name="Overmann J."/>
        </authorList>
    </citation>
    <scope>NUCLEOTIDE SEQUENCE [LARGE SCALE GENOMIC DNA]</scope>
    <source>
        <strain evidence="5 6">0125_3</strain>
    </source>
</reference>
<sequence>MNDLARKKCVPCEGGVAPLTPDQVKPLLKGLPGWALEGGMIAKTFTFKNYFETMAFVNAAAWVSHREDHHPDLVVKWGECKVSYVTHAIDGLSENDFICAAKLDALFET</sequence>
<organism evidence="5 6">
    <name type="scientific">Usitatibacter rugosus</name>
    <dbReference type="NCBI Taxonomy" id="2732067"/>
    <lineage>
        <taxon>Bacteria</taxon>
        <taxon>Pseudomonadati</taxon>
        <taxon>Pseudomonadota</taxon>
        <taxon>Betaproteobacteria</taxon>
        <taxon>Nitrosomonadales</taxon>
        <taxon>Usitatibacteraceae</taxon>
        <taxon>Usitatibacter</taxon>
    </lineage>
</organism>
<dbReference type="PANTHER" id="PTHR12599:SF0">
    <property type="entry name" value="PTERIN-4-ALPHA-CARBINOLAMINE DEHYDRATASE"/>
    <property type="match status" value="1"/>
</dbReference>
<keyword evidence="3 4" id="KW-0456">Lyase</keyword>
<dbReference type="KEGG" id="uru:DSM104443_01433"/>
<evidence type="ECO:0000313" key="5">
    <source>
        <dbReference type="EMBL" id="QJR10375.1"/>
    </source>
</evidence>
<dbReference type="SUPFAM" id="SSF55248">
    <property type="entry name" value="PCD-like"/>
    <property type="match status" value="1"/>
</dbReference>
<evidence type="ECO:0000256" key="2">
    <source>
        <dbReference type="ARBA" id="ARBA00006472"/>
    </source>
</evidence>
<accession>A0A6M4GTQ5</accession>
<protein>
    <recommendedName>
        <fullName evidence="4">Putative pterin-4-alpha-carbinolamine dehydratase</fullName>
        <shortName evidence="4">PHS</shortName>
        <ecNumber evidence="4">4.2.1.96</ecNumber>
    </recommendedName>
    <alternativeName>
        <fullName evidence="4">4-alpha-hydroxy-tetrahydropterin dehydratase</fullName>
    </alternativeName>
    <alternativeName>
        <fullName evidence="4">Pterin carbinolamine dehydratase</fullName>
        <shortName evidence="4">PCD</shortName>
    </alternativeName>
</protein>
<dbReference type="AlphaFoldDB" id="A0A6M4GTQ5"/>
<gene>
    <name evidence="5" type="ORF">DSM104443_01433</name>
</gene>
<dbReference type="Proteomes" id="UP000501534">
    <property type="component" value="Chromosome"/>
</dbReference>
<dbReference type="EMBL" id="CP053069">
    <property type="protein sequence ID" value="QJR10375.1"/>
    <property type="molecule type" value="Genomic_DNA"/>
</dbReference>
<keyword evidence="6" id="KW-1185">Reference proteome</keyword>
<dbReference type="HAMAP" id="MF_00434">
    <property type="entry name" value="Pterin_4_alpha"/>
    <property type="match status" value="1"/>
</dbReference>
<dbReference type="PANTHER" id="PTHR12599">
    <property type="entry name" value="PTERIN-4-ALPHA-CARBINOLAMINE DEHYDRATASE"/>
    <property type="match status" value="1"/>
</dbReference>